<dbReference type="Proteomes" id="UP000265882">
    <property type="component" value="Unassembled WGS sequence"/>
</dbReference>
<evidence type="ECO:0000313" key="1">
    <source>
        <dbReference type="EMBL" id="RJP19468.1"/>
    </source>
</evidence>
<accession>A0A3A4NEJ2</accession>
<dbReference type="AlphaFoldDB" id="A0A3A4NEJ2"/>
<gene>
    <name evidence="1" type="ORF">C4520_12870</name>
</gene>
<reference evidence="1 2" key="1">
    <citation type="journal article" date="2017" name="ISME J.">
        <title>Energy and carbon metabolisms in a deep terrestrial subsurface fluid microbial community.</title>
        <authorList>
            <person name="Momper L."/>
            <person name="Jungbluth S.P."/>
            <person name="Lee M.D."/>
            <person name="Amend J.P."/>
        </authorList>
    </citation>
    <scope>NUCLEOTIDE SEQUENCE [LARGE SCALE GENOMIC DNA]</scope>
    <source>
        <strain evidence="1">SURF_5</strain>
    </source>
</reference>
<comment type="caution">
    <text evidence="1">The sequence shown here is derived from an EMBL/GenBank/DDBJ whole genome shotgun (WGS) entry which is preliminary data.</text>
</comment>
<sequence>MNLTGGLNLCKDALHRARRRNKLRACNSSHRGQVLCSMDRSSGILRSVKARFIAPHYPPATVLIEHWFS</sequence>
<proteinExistence type="predicted"/>
<organism evidence="1 2">
    <name type="scientific">Abyssobacteria bacterium (strain SURF_5)</name>
    <dbReference type="NCBI Taxonomy" id="2093360"/>
    <lineage>
        <taxon>Bacteria</taxon>
        <taxon>Pseudomonadati</taxon>
        <taxon>Candidatus Hydrogenedentota</taxon>
        <taxon>Candidatus Abyssobacteria</taxon>
    </lineage>
</organism>
<evidence type="ECO:0000313" key="2">
    <source>
        <dbReference type="Proteomes" id="UP000265882"/>
    </source>
</evidence>
<protein>
    <submittedName>
        <fullName evidence="1">Uncharacterized protein</fullName>
    </submittedName>
</protein>
<dbReference type="EMBL" id="QZKU01000089">
    <property type="protein sequence ID" value="RJP19468.1"/>
    <property type="molecule type" value="Genomic_DNA"/>
</dbReference>
<name>A0A3A4NEJ2_ABYX5</name>